<dbReference type="AlphaFoldDB" id="A0AB35WWH0"/>
<accession>A0AB35WWH0</accession>
<comment type="caution">
    <text evidence="1">The sequence shown here is derived from an EMBL/GenBank/DDBJ whole genome shotgun (WGS) entry which is preliminary data.</text>
</comment>
<proteinExistence type="predicted"/>
<keyword evidence="2" id="KW-1185">Reference proteome</keyword>
<reference evidence="1 2" key="1">
    <citation type="submission" date="2024-01" db="EMBL/GenBank/DDBJ databases">
        <title>Unpublished Manusciprt.</title>
        <authorList>
            <person name="Duman M."/>
            <person name="Valdes E.G."/>
            <person name="Ajmi N."/>
            <person name="Altun S."/>
            <person name="Saticioglu I.B."/>
        </authorList>
    </citation>
    <scope>NUCLEOTIDE SEQUENCE [LARGE SCALE GENOMIC DNA]</scope>
    <source>
        <strain evidence="1 2">120P</strain>
    </source>
</reference>
<evidence type="ECO:0000313" key="2">
    <source>
        <dbReference type="Proteomes" id="UP001307839"/>
    </source>
</evidence>
<evidence type="ECO:0000313" key="1">
    <source>
        <dbReference type="EMBL" id="MEE1868590.1"/>
    </source>
</evidence>
<dbReference type="Proteomes" id="UP001307839">
    <property type="component" value="Unassembled WGS sequence"/>
</dbReference>
<name>A0AB35WWH0_9PSED</name>
<dbReference type="RefSeq" id="WP_330080332.1">
    <property type="nucleotide sequence ID" value="NZ_JAZDCU010000012.1"/>
</dbReference>
<dbReference type="EMBL" id="JAZDQP010000014">
    <property type="protein sequence ID" value="MEE1868590.1"/>
    <property type="molecule type" value="Genomic_DNA"/>
</dbReference>
<organism evidence="1 2">
    <name type="scientific">Pseudomonas auratipiscis</name>
    <dbReference type="NCBI Taxonomy" id="3115853"/>
    <lineage>
        <taxon>Bacteria</taxon>
        <taxon>Pseudomonadati</taxon>
        <taxon>Pseudomonadota</taxon>
        <taxon>Gammaproteobacteria</taxon>
        <taxon>Pseudomonadales</taxon>
        <taxon>Pseudomonadaceae</taxon>
        <taxon>Pseudomonas</taxon>
    </lineage>
</organism>
<protein>
    <submittedName>
        <fullName evidence="1">Uncharacterized protein</fullName>
    </submittedName>
</protein>
<gene>
    <name evidence="1" type="ORF">V0R53_19600</name>
</gene>
<sequence length="70" mass="8017">MIDAKTLRERMVQGEALMAQAFEALRRYEAAKGVSAPNEVEQLRIRAESMFEALQLYQRRALVGEEPVIH</sequence>